<keyword evidence="2" id="KW-0812">Transmembrane</keyword>
<reference evidence="3" key="3">
    <citation type="submission" date="2025-09" db="UniProtKB">
        <authorList>
            <consortium name="Ensembl"/>
        </authorList>
    </citation>
    <scope>IDENTIFICATION</scope>
</reference>
<proteinExistence type="predicted"/>
<dbReference type="Ensembl" id="ENSMMDT00005031934.1">
    <property type="protein sequence ID" value="ENSMMDP00005031226.1"/>
    <property type="gene ID" value="ENSMMDG00005014732.1"/>
</dbReference>
<accession>A0A667ZE75</accession>
<reference evidence="3" key="2">
    <citation type="submission" date="2025-08" db="UniProtKB">
        <authorList>
            <consortium name="Ensembl"/>
        </authorList>
    </citation>
    <scope>IDENTIFICATION</scope>
</reference>
<keyword evidence="2" id="KW-1133">Transmembrane helix</keyword>
<dbReference type="Proteomes" id="UP000472263">
    <property type="component" value="Chromosome 8"/>
</dbReference>
<feature type="transmembrane region" description="Helical" evidence="2">
    <location>
        <begin position="87"/>
        <end position="113"/>
    </location>
</feature>
<reference evidence="3" key="1">
    <citation type="submission" date="2019-06" db="EMBL/GenBank/DDBJ databases">
        <authorList>
            <consortium name="Wellcome Sanger Institute Data Sharing"/>
        </authorList>
    </citation>
    <scope>NUCLEOTIDE SEQUENCE [LARGE SCALE GENOMIC DNA]</scope>
</reference>
<evidence type="ECO:0000313" key="4">
    <source>
        <dbReference type="Proteomes" id="UP000472263"/>
    </source>
</evidence>
<sequence length="243" mass="25611">MPGSDTGHLPQTLVGLPGELLCVPAVSMTLGDANDINHLILAEDGRDGHGLLQALLHPVHLVGDAATIQLHLHDVVQTMLAHLGVKILVQLLLAVLILPLLAVLGEGLLLALVPETQKDMENDSVFVESTLALVTEMLGKDGLEGAQATDGVNVSHDPHHNDRRRVNDSDRLHLLPSVHLPEDVGHASLVSQEASEVDGLAGVILGPAAHLPPVPLAALAGQEPHVPMARGVEFTMRLDTQGQ</sequence>
<organism evidence="3 4">
    <name type="scientific">Myripristis murdjan</name>
    <name type="common">pinecone soldierfish</name>
    <dbReference type="NCBI Taxonomy" id="586833"/>
    <lineage>
        <taxon>Eukaryota</taxon>
        <taxon>Metazoa</taxon>
        <taxon>Chordata</taxon>
        <taxon>Craniata</taxon>
        <taxon>Vertebrata</taxon>
        <taxon>Euteleostomi</taxon>
        <taxon>Actinopterygii</taxon>
        <taxon>Neopterygii</taxon>
        <taxon>Teleostei</taxon>
        <taxon>Neoteleostei</taxon>
        <taxon>Acanthomorphata</taxon>
        <taxon>Holocentriformes</taxon>
        <taxon>Holocentridae</taxon>
        <taxon>Myripristis</taxon>
    </lineage>
</organism>
<feature type="compositionally biased region" description="Basic and acidic residues" evidence="1">
    <location>
        <begin position="156"/>
        <end position="165"/>
    </location>
</feature>
<dbReference type="AlphaFoldDB" id="A0A667ZE75"/>
<keyword evidence="4" id="KW-1185">Reference proteome</keyword>
<dbReference type="GeneTree" id="ENSGT00940000175720"/>
<keyword evidence="2" id="KW-0472">Membrane</keyword>
<protein>
    <submittedName>
        <fullName evidence="3">Uncharacterized protein</fullName>
    </submittedName>
</protein>
<evidence type="ECO:0000313" key="3">
    <source>
        <dbReference type="Ensembl" id="ENSMMDP00005031226.1"/>
    </source>
</evidence>
<dbReference type="InParanoid" id="A0A667ZE75"/>
<evidence type="ECO:0000256" key="2">
    <source>
        <dbReference type="SAM" id="Phobius"/>
    </source>
</evidence>
<evidence type="ECO:0000256" key="1">
    <source>
        <dbReference type="SAM" id="MobiDB-lite"/>
    </source>
</evidence>
<name>A0A667ZE75_9TELE</name>
<feature type="region of interest" description="Disordered" evidence="1">
    <location>
        <begin position="146"/>
        <end position="165"/>
    </location>
</feature>